<comment type="caution">
    <text evidence="2">The sequence shown here is derived from an EMBL/GenBank/DDBJ whole genome shotgun (WGS) entry which is preliminary data.</text>
</comment>
<name>A0A177TQK3_9BASI</name>
<dbReference type="AlphaFoldDB" id="A0A177TQK3"/>
<evidence type="ECO:0000256" key="1">
    <source>
        <dbReference type="SAM" id="MobiDB-lite"/>
    </source>
</evidence>
<evidence type="ECO:0000313" key="2">
    <source>
        <dbReference type="EMBL" id="KAE8250715.1"/>
    </source>
</evidence>
<evidence type="ECO:0000313" key="3">
    <source>
        <dbReference type="Proteomes" id="UP000077521"/>
    </source>
</evidence>
<proteinExistence type="predicted"/>
<reference evidence="2" key="2">
    <citation type="journal article" date="2019" name="IMA Fungus">
        <title>Genome sequencing and comparison of five Tilletia species to identify candidate genes for the detection of regulated species infecting wheat.</title>
        <authorList>
            <person name="Nguyen H.D.T."/>
            <person name="Sultana T."/>
            <person name="Kesanakurti P."/>
            <person name="Hambleton S."/>
        </authorList>
    </citation>
    <scope>NUCLEOTIDE SEQUENCE</scope>
    <source>
        <strain evidence="2">DAOMC 236416</strain>
    </source>
</reference>
<feature type="region of interest" description="Disordered" evidence="1">
    <location>
        <begin position="193"/>
        <end position="243"/>
    </location>
</feature>
<sequence>MESTTGIHMWRAPSIAGIPDGVLSLEPALQGAYLNSGRMSDGLARLQSTSFLFKQASERNEKAARNTAKIIARALTGMRDDMEEQLTSTQTKLDREVEGMKNRIRTELASAHDAIVRRLDGTIAAVEDALCAASSDEQTGLKEAVEFLNGCGTILQRDINSTESEYMRSMAQLVISSTWSYAMPEAIRVAQDVQGGPRSPPQYVAETGQQLEEDATERVRAASVDTQAPPSAGATESSPHPGL</sequence>
<organism evidence="2 3">
    <name type="scientific">Tilletia indica</name>
    <dbReference type="NCBI Taxonomy" id="43049"/>
    <lineage>
        <taxon>Eukaryota</taxon>
        <taxon>Fungi</taxon>
        <taxon>Dikarya</taxon>
        <taxon>Basidiomycota</taxon>
        <taxon>Ustilaginomycotina</taxon>
        <taxon>Exobasidiomycetes</taxon>
        <taxon>Tilletiales</taxon>
        <taxon>Tilletiaceae</taxon>
        <taxon>Tilletia</taxon>
    </lineage>
</organism>
<protein>
    <submittedName>
        <fullName evidence="2">Uncharacterized protein</fullName>
    </submittedName>
</protein>
<gene>
    <name evidence="2" type="ORF">A4X13_0g4457</name>
</gene>
<dbReference type="Proteomes" id="UP000077521">
    <property type="component" value="Unassembled WGS sequence"/>
</dbReference>
<reference evidence="2" key="1">
    <citation type="submission" date="2016-04" db="EMBL/GenBank/DDBJ databases">
        <authorList>
            <person name="Nguyen H.D."/>
            <person name="Samba Siva P."/>
            <person name="Cullis J."/>
            <person name="Levesque C.A."/>
            <person name="Hambleton S."/>
        </authorList>
    </citation>
    <scope>NUCLEOTIDE SEQUENCE</scope>
    <source>
        <strain evidence="2">DAOMC 236416</strain>
    </source>
</reference>
<accession>A0A177TQK3</accession>
<dbReference type="EMBL" id="LWDF02000294">
    <property type="protein sequence ID" value="KAE8250715.1"/>
    <property type="molecule type" value="Genomic_DNA"/>
</dbReference>
<keyword evidence="3" id="KW-1185">Reference proteome</keyword>
<feature type="compositionally biased region" description="Polar residues" evidence="1">
    <location>
        <begin position="224"/>
        <end position="243"/>
    </location>
</feature>